<dbReference type="InterPro" id="IPR004607">
    <property type="entry name" value="GART"/>
</dbReference>
<feature type="binding site" evidence="4">
    <location>
        <begin position="102"/>
        <end position="105"/>
    </location>
    <ligand>
        <name>(6R)-10-formyltetrahydrofolate</name>
        <dbReference type="ChEBI" id="CHEBI:195366"/>
    </ligand>
</feature>
<dbReference type="HAMAP" id="MF_01930">
    <property type="entry name" value="PurN"/>
    <property type="match status" value="1"/>
</dbReference>
<comment type="pathway">
    <text evidence="1 4">Purine metabolism; IMP biosynthesis via de novo pathway; N(2)-formyl-N(1)-(5-phospho-D-ribosyl)glycinamide from N(1)-(5-phospho-D-ribosyl)glycinamide (10-formyl THF route): step 1/1.</text>
</comment>
<dbReference type="SUPFAM" id="SSF53328">
    <property type="entry name" value="Formyltransferase"/>
    <property type="match status" value="1"/>
</dbReference>
<dbReference type="PANTHER" id="PTHR43369:SF2">
    <property type="entry name" value="PHOSPHORIBOSYLGLYCINAMIDE FORMYLTRANSFERASE"/>
    <property type="match status" value="1"/>
</dbReference>
<feature type="site" description="Raises pKa of active site His" evidence="4">
    <location>
        <position position="157"/>
    </location>
</feature>
<dbReference type="EC" id="2.1.2.2" evidence="4"/>
<evidence type="ECO:0000256" key="3">
    <source>
        <dbReference type="ARBA" id="ARBA00022755"/>
    </source>
</evidence>
<feature type="active site" description="Proton donor" evidence="4">
    <location>
        <position position="121"/>
    </location>
</feature>
<dbReference type="GO" id="GO:0006189">
    <property type="term" value="P:'de novo' IMP biosynthetic process"/>
    <property type="evidence" value="ECO:0007669"/>
    <property type="project" value="UniProtKB-UniRule"/>
</dbReference>
<comment type="caution">
    <text evidence="6">The sequence shown here is derived from an EMBL/GenBank/DDBJ whole genome shotgun (WGS) entry which is preliminary data.</text>
</comment>
<evidence type="ECO:0000313" key="7">
    <source>
        <dbReference type="Proteomes" id="UP000322454"/>
    </source>
</evidence>
<comment type="function">
    <text evidence="4">Catalyzes the transfer of a formyl group from 10-formyltetrahydrofolate to 5-phospho-ribosyl-glycinamide (GAR), producing 5-phospho-ribosyl-N-formylglycinamide (FGAR) and tetrahydrofolate.</text>
</comment>
<dbReference type="Pfam" id="PF00551">
    <property type="entry name" value="Formyl_trans_N"/>
    <property type="match status" value="1"/>
</dbReference>
<name>A0A520X6G3_9DELT</name>
<dbReference type="AlphaFoldDB" id="A0A520X6G3"/>
<comment type="catalytic activity">
    <reaction evidence="4">
        <text>N(1)-(5-phospho-beta-D-ribosyl)glycinamide + (6R)-10-formyltetrahydrofolate = N(2)-formyl-N(1)-(5-phospho-beta-D-ribosyl)glycinamide + (6S)-5,6,7,8-tetrahydrofolate + H(+)</text>
        <dbReference type="Rhea" id="RHEA:15053"/>
        <dbReference type="ChEBI" id="CHEBI:15378"/>
        <dbReference type="ChEBI" id="CHEBI:57453"/>
        <dbReference type="ChEBI" id="CHEBI:143788"/>
        <dbReference type="ChEBI" id="CHEBI:147286"/>
        <dbReference type="ChEBI" id="CHEBI:195366"/>
        <dbReference type="EC" id="2.1.2.2"/>
    </reaction>
</comment>
<reference evidence="6 7" key="1">
    <citation type="submission" date="2019-01" db="EMBL/GenBank/DDBJ databases">
        <title>Insights into ecological role of a new deltaproteobacterial order Candidatus Sinidesulfobacterales (Sva0485) by metagenomics and metatranscriptomics.</title>
        <authorList>
            <person name="Tan S."/>
            <person name="Liu J."/>
            <person name="Fang Y."/>
            <person name="Hedlund B."/>
            <person name="Lian Z.-H."/>
            <person name="Huang L.-Y."/>
            <person name="Li J.-T."/>
            <person name="Huang L.-N."/>
            <person name="Li W.-J."/>
            <person name="Jiang H.-C."/>
            <person name="Dong H.-L."/>
            <person name="Shu W.-S."/>
        </authorList>
    </citation>
    <scope>NUCLEOTIDE SEQUENCE [LARGE SCALE GENOMIC DNA]</scope>
    <source>
        <strain evidence="6">AP4</strain>
    </source>
</reference>
<gene>
    <name evidence="4" type="primary">purN</name>
    <name evidence="6" type="ORF">EVJ48_10095</name>
</gene>
<dbReference type="NCBIfam" id="TIGR00639">
    <property type="entry name" value="PurN"/>
    <property type="match status" value="1"/>
</dbReference>
<evidence type="ECO:0000259" key="5">
    <source>
        <dbReference type="Pfam" id="PF00551"/>
    </source>
</evidence>
<dbReference type="EMBL" id="SHMQ01000056">
    <property type="protein sequence ID" value="RZV36695.1"/>
    <property type="molecule type" value="Genomic_DNA"/>
</dbReference>
<dbReference type="InterPro" id="IPR036477">
    <property type="entry name" value="Formyl_transf_N_sf"/>
</dbReference>
<feature type="binding site" evidence="4">
    <location>
        <begin position="15"/>
        <end position="17"/>
    </location>
    <ligand>
        <name>N(1)-(5-phospho-beta-D-ribosyl)glycinamide</name>
        <dbReference type="ChEBI" id="CHEBI:143788"/>
    </ligand>
</feature>
<dbReference type="GO" id="GO:0004644">
    <property type="term" value="F:phosphoribosylglycinamide formyltransferase activity"/>
    <property type="evidence" value="ECO:0007669"/>
    <property type="project" value="UniProtKB-UniRule"/>
</dbReference>
<keyword evidence="2 4" id="KW-0808">Transferase</keyword>
<evidence type="ECO:0000256" key="1">
    <source>
        <dbReference type="ARBA" id="ARBA00005054"/>
    </source>
</evidence>
<evidence type="ECO:0000256" key="4">
    <source>
        <dbReference type="HAMAP-Rule" id="MF_01930"/>
    </source>
</evidence>
<evidence type="ECO:0000313" key="6">
    <source>
        <dbReference type="EMBL" id="RZV36695.1"/>
    </source>
</evidence>
<proteinExistence type="inferred from homology"/>
<comment type="similarity">
    <text evidence="4">Belongs to the GART family.</text>
</comment>
<feature type="domain" description="Formyl transferase N-terminal" evidence="5">
    <location>
        <begin position="6"/>
        <end position="194"/>
    </location>
</feature>
<keyword evidence="3 4" id="KW-0658">Purine biosynthesis</keyword>
<feature type="binding site" evidence="4">
    <location>
        <position position="119"/>
    </location>
    <ligand>
        <name>(6R)-10-formyltetrahydrofolate</name>
        <dbReference type="ChEBI" id="CHEBI:195366"/>
    </ligand>
</feature>
<sequence>MQKKINCIILASGNGSNALNLIRIFHIDTKEHKNAACSINISAVVSNIENAPVIEKVRLAAPDIPVFFLPYASFSEREYFEKELESIIRKYNINCIILAGFMKILSKEFVSKFHKKIINIHPSLLPAFKGKDAIKSAFDYGVKYTGVTVHYVTPEVDAGPIICQEVVKIEETDTVESLELKIHDTEHKIYPAALKKIFV</sequence>
<dbReference type="CDD" id="cd08645">
    <property type="entry name" value="FMT_core_GART"/>
    <property type="match status" value="1"/>
</dbReference>
<feature type="binding site" evidence="4">
    <location>
        <position position="77"/>
    </location>
    <ligand>
        <name>(6R)-10-formyltetrahydrofolate</name>
        <dbReference type="ChEBI" id="CHEBI:195366"/>
    </ligand>
</feature>
<organism evidence="6 7">
    <name type="scientific">Candidatus Acidulodesulfobacterium acidiphilum</name>
    <dbReference type="NCBI Taxonomy" id="2597224"/>
    <lineage>
        <taxon>Bacteria</taxon>
        <taxon>Deltaproteobacteria</taxon>
        <taxon>Candidatus Acidulodesulfobacterales</taxon>
        <taxon>Candidatus Acidulodesulfobacterium</taxon>
    </lineage>
</organism>
<accession>A0A520X6G3</accession>
<dbReference type="InterPro" id="IPR002376">
    <property type="entry name" value="Formyl_transf_N"/>
</dbReference>
<protein>
    <recommendedName>
        <fullName evidence="4">Phosphoribosylglycinamide formyltransferase</fullName>
        <ecNumber evidence="4">2.1.2.2</ecNumber>
    </recommendedName>
    <alternativeName>
        <fullName evidence="4">5'-phosphoribosylglycinamide transformylase</fullName>
    </alternativeName>
    <alternativeName>
        <fullName evidence="4">GAR transformylase</fullName>
        <shortName evidence="4">GART</shortName>
    </alternativeName>
</protein>
<evidence type="ECO:0000256" key="2">
    <source>
        <dbReference type="ARBA" id="ARBA00022679"/>
    </source>
</evidence>
<dbReference type="Gene3D" id="3.40.50.170">
    <property type="entry name" value="Formyl transferase, N-terminal domain"/>
    <property type="match status" value="1"/>
</dbReference>
<dbReference type="PANTHER" id="PTHR43369">
    <property type="entry name" value="PHOSPHORIBOSYLGLYCINAMIDE FORMYLTRANSFERASE"/>
    <property type="match status" value="1"/>
</dbReference>
<dbReference type="UniPathway" id="UPA00074">
    <property type="reaction ID" value="UER00126"/>
</dbReference>
<dbReference type="GO" id="GO:0005737">
    <property type="term" value="C:cytoplasm"/>
    <property type="evidence" value="ECO:0007669"/>
    <property type="project" value="TreeGrafter"/>
</dbReference>
<dbReference type="Proteomes" id="UP000322454">
    <property type="component" value="Unassembled WGS sequence"/>
</dbReference>